<organism evidence="5">
    <name type="scientific">Angomonas deanei</name>
    <dbReference type="NCBI Taxonomy" id="59799"/>
    <lineage>
        <taxon>Eukaryota</taxon>
        <taxon>Discoba</taxon>
        <taxon>Euglenozoa</taxon>
        <taxon>Kinetoplastea</taxon>
        <taxon>Metakinetoplastina</taxon>
        <taxon>Trypanosomatida</taxon>
        <taxon>Trypanosomatidae</taxon>
        <taxon>Strigomonadinae</taxon>
        <taxon>Angomonas</taxon>
    </lineage>
</organism>
<evidence type="ECO:0000259" key="4">
    <source>
        <dbReference type="Pfam" id="PF07687"/>
    </source>
</evidence>
<dbReference type="PIRSF" id="PIRSF005962">
    <property type="entry name" value="Pept_M20D_amidohydro"/>
    <property type="match status" value="1"/>
</dbReference>
<feature type="domain" description="Peptidase M20 dimerisation" evidence="4">
    <location>
        <begin position="193"/>
        <end position="287"/>
    </location>
</feature>
<proteinExistence type="inferred from homology"/>
<feature type="binding site" evidence="3">
    <location>
        <position position="109"/>
    </location>
    <ligand>
        <name>Mn(2+)</name>
        <dbReference type="ChEBI" id="CHEBI:29035"/>
        <label>2</label>
    </ligand>
</feature>
<dbReference type="EC" id="3.5.1.14" evidence="5"/>
<dbReference type="OrthoDB" id="6119954at2759"/>
<feature type="binding site" evidence="3">
    <location>
        <position position="373"/>
    </location>
    <ligand>
        <name>Mn(2+)</name>
        <dbReference type="ChEBI" id="CHEBI:29035"/>
        <label>2</label>
    </ligand>
</feature>
<evidence type="ECO:0000256" key="1">
    <source>
        <dbReference type="ARBA" id="ARBA00006153"/>
    </source>
</evidence>
<keyword evidence="3" id="KW-0464">Manganese</keyword>
<dbReference type="SUPFAM" id="SSF53187">
    <property type="entry name" value="Zn-dependent exopeptidases"/>
    <property type="match status" value="1"/>
</dbReference>
<dbReference type="GO" id="GO:0004046">
    <property type="term" value="F:aminoacylase activity"/>
    <property type="evidence" value="ECO:0007669"/>
    <property type="project" value="UniProtKB-EC"/>
</dbReference>
<dbReference type="InterPro" id="IPR002933">
    <property type="entry name" value="Peptidase_M20"/>
</dbReference>
<name>S9VIA2_9TRYP</name>
<dbReference type="FunFam" id="3.30.70.360:FF:000014">
    <property type="entry name" value="N-acyl-L-amino acid amidohydrolase"/>
    <property type="match status" value="1"/>
</dbReference>
<feature type="binding site" evidence="3">
    <location>
        <position position="170"/>
    </location>
    <ligand>
        <name>Mn(2+)</name>
        <dbReference type="ChEBI" id="CHEBI:29035"/>
        <label>2</label>
    </ligand>
</feature>
<evidence type="ECO:0000256" key="2">
    <source>
        <dbReference type="ARBA" id="ARBA00022801"/>
    </source>
</evidence>
<dbReference type="InterPro" id="IPR017439">
    <property type="entry name" value="Amidohydrolase"/>
</dbReference>
<protein>
    <submittedName>
        <fullName evidence="5">Aminoacylase</fullName>
        <ecNumber evidence="5">3.5.1.14</ecNumber>
    </submittedName>
</protein>
<dbReference type="Pfam" id="PF01546">
    <property type="entry name" value="Peptidase_M20"/>
    <property type="match status" value="1"/>
</dbReference>
<feature type="binding site" evidence="3">
    <location>
        <position position="111"/>
    </location>
    <ligand>
        <name>Mn(2+)</name>
        <dbReference type="ChEBI" id="CHEBI:29035"/>
        <label>2</label>
    </ligand>
</feature>
<dbReference type="GO" id="GO:0046872">
    <property type="term" value="F:metal ion binding"/>
    <property type="evidence" value="ECO:0007669"/>
    <property type="project" value="UniProtKB-KW"/>
</dbReference>
<dbReference type="NCBIfam" id="TIGR01891">
    <property type="entry name" value="amidohydrolases"/>
    <property type="match status" value="1"/>
</dbReference>
<comment type="similarity">
    <text evidence="1">Belongs to the peptidase M20 family.</text>
</comment>
<dbReference type="PANTHER" id="PTHR11014:SF63">
    <property type="entry name" value="METALLOPEPTIDASE, PUTATIVE (AFU_ORTHOLOGUE AFUA_6G09600)-RELATED"/>
    <property type="match status" value="1"/>
</dbReference>
<dbReference type="SUPFAM" id="SSF55031">
    <property type="entry name" value="Bacterial exopeptidase dimerisation domain"/>
    <property type="match status" value="1"/>
</dbReference>
<dbReference type="VEuPathDB" id="TriTrypDB:ADEAN_000670900"/>
<dbReference type="Gene3D" id="3.30.70.360">
    <property type="match status" value="1"/>
</dbReference>
<accession>S9VIA2</accession>
<evidence type="ECO:0000313" key="5">
    <source>
        <dbReference type="EMBL" id="AGT02472.1"/>
    </source>
</evidence>
<feature type="binding site" evidence="3">
    <location>
        <position position="145"/>
    </location>
    <ligand>
        <name>Mn(2+)</name>
        <dbReference type="ChEBI" id="CHEBI:29035"/>
        <label>2</label>
    </ligand>
</feature>
<dbReference type="InterPro" id="IPR036264">
    <property type="entry name" value="Bact_exopeptidase_dim_dom"/>
</dbReference>
<comment type="cofactor">
    <cofactor evidence="3">
        <name>Mn(2+)</name>
        <dbReference type="ChEBI" id="CHEBI:29035"/>
    </cofactor>
    <text evidence="3">The Mn(2+) ion enhances activity.</text>
</comment>
<keyword evidence="3" id="KW-0479">Metal-binding</keyword>
<keyword evidence="2 5" id="KW-0378">Hydrolase</keyword>
<dbReference type="Gene3D" id="3.40.630.10">
    <property type="entry name" value="Zn peptidases"/>
    <property type="match status" value="1"/>
</dbReference>
<sequence length="404" mass="44113">MSVNFNSLMEECVKVAPEVVAWRRHLHQHPELSNEELETAKYIKAALESFQCPALTITQPIPNAVIADLKGGAGEGPMVALRADIDALPLMEDTCEPFKSTVDNVMHACGHDAHTSMQLGAAKVLCQHYQILKGTVRFVFQHAEERHPGGAVVLCEKGVMKGVQSIFGIHVVPQLPVGLVAVKDGILSATSDSCTIHIIGKGGHASQPHLSKDPVPVAAEVLLALQTIVSRKVDPKLVPVITIPTITTGPNESHNVIPDQVKLMGTIRTLDYGVRDFAKEEMERIVKGITQAHNMTYSFEYKYGYDMVNNDKTVTALVHKVAMAIVKTDKRIFVPADPAFGGEDFSVYQRHVPGCFIGLGVGNKEEDIVHALHNNKFRLDERALPLGVQSHVGFVFANLVSQDF</sequence>
<dbReference type="EMBL" id="KC503306">
    <property type="protein sequence ID" value="AGT02472.1"/>
    <property type="molecule type" value="Genomic_DNA"/>
</dbReference>
<dbReference type="AlphaFoldDB" id="S9VIA2"/>
<dbReference type="Pfam" id="PF07687">
    <property type="entry name" value="M20_dimer"/>
    <property type="match status" value="1"/>
</dbReference>
<dbReference type="PANTHER" id="PTHR11014">
    <property type="entry name" value="PEPTIDASE M20 FAMILY MEMBER"/>
    <property type="match status" value="1"/>
</dbReference>
<dbReference type="InterPro" id="IPR011650">
    <property type="entry name" value="Peptidase_M20_dimer"/>
</dbReference>
<reference evidence="5" key="1">
    <citation type="submission" date="2013-01" db="EMBL/GenBank/DDBJ databases">
        <title>Genomic Cooperation Between Trypanosomatids and Their Bacterial Endosymbionts in the Synthesis of Essential Amino Acids Heavily Influenced by Multiple Lateral Gene Transfer Events.</title>
        <authorList>
            <person name="Alves J.M.P."/>
            <person name="Klein C."/>
            <person name="Maia da Silva F."/>
            <person name="Costa Martins A.G."/>
            <person name="Serrano M.G."/>
            <person name="Buck G.A."/>
            <person name="Vasconcelos A.T.R."/>
            <person name="France-Sagot M."/>
            <person name="Teixeira M.M.G."/>
            <person name="Motta M.C.M."/>
            <person name="Camargo E.P."/>
        </authorList>
    </citation>
    <scope>NUCLEOTIDE SEQUENCE</scope>
</reference>
<evidence type="ECO:0000256" key="3">
    <source>
        <dbReference type="PIRSR" id="PIRSR005962-1"/>
    </source>
</evidence>